<dbReference type="Proteomes" id="UP001240777">
    <property type="component" value="Unassembled WGS sequence"/>
</dbReference>
<accession>A0AA90PU96</accession>
<feature type="region of interest" description="Disordered" evidence="1">
    <location>
        <begin position="118"/>
        <end position="137"/>
    </location>
</feature>
<evidence type="ECO:0000256" key="2">
    <source>
        <dbReference type="SAM" id="Phobius"/>
    </source>
</evidence>
<name>A0AA90PU96_9HELI</name>
<evidence type="ECO:0000313" key="6">
    <source>
        <dbReference type="Proteomes" id="UP001240777"/>
    </source>
</evidence>
<evidence type="ECO:0000313" key="5">
    <source>
        <dbReference type="Proteomes" id="UP001177258"/>
    </source>
</evidence>
<dbReference type="EMBL" id="JAUPEV010000003">
    <property type="protein sequence ID" value="MDO7252797.1"/>
    <property type="molecule type" value="Genomic_DNA"/>
</dbReference>
<feature type="compositionally biased region" description="Basic and acidic residues" evidence="1">
    <location>
        <begin position="125"/>
        <end position="137"/>
    </location>
</feature>
<keyword evidence="6" id="KW-1185">Reference proteome</keyword>
<dbReference type="Proteomes" id="UP001177258">
    <property type="component" value="Unassembled WGS sequence"/>
</dbReference>
<keyword evidence="2" id="KW-0472">Membrane</keyword>
<feature type="transmembrane region" description="Helical" evidence="2">
    <location>
        <begin position="34"/>
        <end position="53"/>
    </location>
</feature>
<protein>
    <submittedName>
        <fullName evidence="4">Uncharacterized protein</fullName>
    </submittedName>
</protein>
<organism evidence="4 5">
    <name type="scientific">Helicobacter cappadocius</name>
    <dbReference type="NCBI Taxonomy" id="3063998"/>
    <lineage>
        <taxon>Bacteria</taxon>
        <taxon>Pseudomonadati</taxon>
        <taxon>Campylobacterota</taxon>
        <taxon>Epsilonproteobacteria</taxon>
        <taxon>Campylobacterales</taxon>
        <taxon>Helicobacteraceae</taxon>
        <taxon>Helicobacter</taxon>
    </lineage>
</organism>
<gene>
    <name evidence="3" type="ORF">Q5I04_02530</name>
    <name evidence="4" type="ORF">Q5I06_03460</name>
</gene>
<dbReference type="AlphaFoldDB" id="A0AA90PU96"/>
<reference evidence="4 6" key="1">
    <citation type="submission" date="2023-07" db="EMBL/GenBank/DDBJ databases">
        <title>Unpublished Manusciprt.</title>
        <authorList>
            <person name="Aydin F."/>
            <person name="Tarhane S."/>
            <person name="Saticioglu I.B."/>
            <person name="Karakaya E."/>
            <person name="Abay S."/>
            <person name="Guran O."/>
            <person name="Bozkurt E."/>
            <person name="Uzum N."/>
            <person name="Olgun K."/>
            <person name="Jablonski D."/>
        </authorList>
    </citation>
    <scope>NUCLEOTIDE SEQUENCE</scope>
    <source>
        <strain evidence="6">faydin-H75</strain>
        <strain evidence="4">Faydin-H76</strain>
    </source>
</reference>
<evidence type="ECO:0000256" key="1">
    <source>
        <dbReference type="SAM" id="MobiDB-lite"/>
    </source>
</evidence>
<reference evidence="3" key="2">
    <citation type="submission" date="2023-07" db="EMBL/GenBank/DDBJ databases">
        <authorList>
            <person name="Aydin F."/>
            <person name="Tarhane S."/>
            <person name="Saticioglu I.B."/>
            <person name="Karakaya E."/>
            <person name="Abay S."/>
            <person name="Guran O."/>
            <person name="Bozkurt E."/>
            <person name="Uzum N."/>
            <person name="Olgun K."/>
            <person name="Jablonski D."/>
        </authorList>
    </citation>
    <scope>NUCLEOTIDE SEQUENCE</scope>
    <source>
        <strain evidence="3">Faydin-H75</strain>
    </source>
</reference>
<keyword evidence="2" id="KW-0812">Transmembrane</keyword>
<evidence type="ECO:0000313" key="3">
    <source>
        <dbReference type="EMBL" id="MDO7252797.1"/>
    </source>
</evidence>
<reference evidence="3 5" key="3">
    <citation type="journal article" date="2024" name="Syst. Appl. Microbiol.">
        <title>Helicobacter cappadocius sp. nov., from lizards: The first psychrotrophic Helicobacter species.</title>
        <authorList>
            <person name="Aydin F."/>
            <person name="Tarhane S."/>
            <person name="Karakaya E."/>
            <person name="Abay S."/>
            <person name="Kayman T."/>
            <person name="Guran O."/>
            <person name="Bozkurt E."/>
            <person name="Uzum N."/>
            <person name="Avci A."/>
            <person name="Olgun K."/>
            <person name="Jablonski D."/>
            <person name="Guran C."/>
            <person name="Burcin Saticioglu I."/>
        </authorList>
    </citation>
    <scope>NUCLEOTIDE SEQUENCE [LARGE SCALE GENOMIC DNA]</scope>
    <source>
        <strain evidence="3">Faydin-H75</strain>
        <strain evidence="5">faydin-H76</strain>
    </source>
</reference>
<comment type="caution">
    <text evidence="4">The sequence shown here is derived from an EMBL/GenBank/DDBJ whole genome shotgun (WGS) entry which is preliminary data.</text>
</comment>
<proteinExistence type="predicted"/>
<feature type="transmembrane region" description="Helical" evidence="2">
    <location>
        <begin position="6"/>
        <end position="22"/>
    </location>
</feature>
<dbReference type="RefSeq" id="WP_305516643.1">
    <property type="nucleotide sequence ID" value="NZ_JAUPEV010000003.1"/>
</dbReference>
<sequence length="137" mass="15523">MSALFGIFLVLFLALLILYFVLRDFGVFTRKQKIICIAGLVILGIFIMIYSYFQSRSDKNDMILQATFLRGGSLDCDDVIVNKENFNLVTGTLSFIGKKNGPMNNIIISLDKCRIVPQDNGDEESNSRTLEEELQRD</sequence>
<evidence type="ECO:0000313" key="4">
    <source>
        <dbReference type="EMBL" id="MDP2538840.1"/>
    </source>
</evidence>
<dbReference type="EMBL" id="JAUYZK010000004">
    <property type="protein sequence ID" value="MDP2538840.1"/>
    <property type="molecule type" value="Genomic_DNA"/>
</dbReference>
<keyword evidence="2" id="KW-1133">Transmembrane helix</keyword>